<dbReference type="PANTHER" id="PTHR11552">
    <property type="entry name" value="GLUCOSE-METHANOL-CHOLINE GMC OXIDOREDUCTASE"/>
    <property type="match status" value="1"/>
</dbReference>
<keyword evidence="10" id="KW-1185">Reference proteome</keyword>
<dbReference type="Pfam" id="PF05199">
    <property type="entry name" value="GMC_oxred_C"/>
    <property type="match status" value="1"/>
</dbReference>
<dbReference type="EMBL" id="CP092879">
    <property type="protein sequence ID" value="UYV79106.1"/>
    <property type="molecule type" value="Genomic_DNA"/>
</dbReference>
<evidence type="ECO:0000259" key="8">
    <source>
        <dbReference type="PROSITE" id="PS00624"/>
    </source>
</evidence>
<dbReference type="Gene3D" id="3.30.560.10">
    <property type="entry name" value="Glucose Oxidase, domain 3"/>
    <property type="match status" value="1"/>
</dbReference>
<feature type="domain" description="Glucose-methanol-choline oxidoreductase N-terminal" evidence="8">
    <location>
        <begin position="299"/>
        <end position="313"/>
    </location>
</feature>
<evidence type="ECO:0000256" key="4">
    <source>
        <dbReference type="ARBA" id="ARBA00022827"/>
    </source>
</evidence>
<keyword evidence="3 5" id="KW-0285">Flavoprotein</keyword>
<evidence type="ECO:0000256" key="1">
    <source>
        <dbReference type="ARBA" id="ARBA00001974"/>
    </source>
</evidence>
<dbReference type="InterPro" id="IPR000172">
    <property type="entry name" value="GMC_OxRdtase_N"/>
</dbReference>
<evidence type="ECO:0000313" key="9">
    <source>
        <dbReference type="EMBL" id="UYV79106.1"/>
    </source>
</evidence>
<dbReference type="InterPro" id="IPR036188">
    <property type="entry name" value="FAD/NAD-bd_sf"/>
</dbReference>
<proteinExistence type="inferred from homology"/>
<dbReference type="PROSITE" id="PS00624">
    <property type="entry name" value="GMC_OXRED_2"/>
    <property type="match status" value="1"/>
</dbReference>
<comment type="similarity">
    <text evidence="2 5">Belongs to the GMC oxidoreductase family.</text>
</comment>
<name>A0ABY6LD44_9ARAC</name>
<sequence>MTKMSYNKMQFTVCSVGGGSSGAVVATRLVEDPSTRVLLLEAGGAPDGMSHIPMMALFMQQGRLDWKYRTVPQEKACFGINGRVSTITMFPFVLLNQNIRTVNILLQQSRWPRGKTLGGTSVINLMIYHRGNRRDYDQWEREGNTGWGWKDILPYFLKSEDNRDPDIAFNGYHGVGGPLSVSRPPYKTPIADAFEEAGSLLVGPTTDLNGPRQIGLAHSQATLKDGLRWSVYKAYIQPNEKKSNLNILRSAFVKKKRNPEDAIVQVEFDESKRAIGVTFRYKRKDFFANVTEEVIVSAGAINSPQLLMLSGVGPREHLEGLGCGCLCGQIPVVADLPVGDNLQDHMGFAGVPYTINISLPSTYRSLVSTINEFLLDPKGPLSMISVEGVGFVNTPLANQTDDWPDVQLILMPGSPSMDPQNTARKMTGLTDECDVEYRVVLQVYNEVFRPYEGQSSFMISVFLLRPKSRGTIRLKSTNPYDHPLIDPKYFHDPDDLAIVVEGTKIALQVSNSTPFQRLGATRFETLYPECRHLEPWSDQYLSCISSSYSVTTYHPVGTCKMGPRGDPTAVVDPELRVQGGVTGLRVVDASIMPNIVSGNTNAPLCRHRGEGRGPPTGEKSRQLLKQL</sequence>
<feature type="domain" description="Glucose-methanol-choline oxidoreductase N-terminal" evidence="7">
    <location>
        <begin position="114"/>
        <end position="137"/>
    </location>
</feature>
<evidence type="ECO:0000256" key="3">
    <source>
        <dbReference type="ARBA" id="ARBA00022630"/>
    </source>
</evidence>
<organism evidence="9 10">
    <name type="scientific">Cordylochernes scorpioides</name>
    <dbReference type="NCBI Taxonomy" id="51811"/>
    <lineage>
        <taxon>Eukaryota</taxon>
        <taxon>Metazoa</taxon>
        <taxon>Ecdysozoa</taxon>
        <taxon>Arthropoda</taxon>
        <taxon>Chelicerata</taxon>
        <taxon>Arachnida</taxon>
        <taxon>Pseudoscorpiones</taxon>
        <taxon>Cheliferoidea</taxon>
        <taxon>Chernetidae</taxon>
        <taxon>Cordylochernes</taxon>
    </lineage>
</organism>
<feature type="region of interest" description="Disordered" evidence="6">
    <location>
        <begin position="602"/>
        <end position="627"/>
    </location>
</feature>
<dbReference type="SUPFAM" id="SSF54373">
    <property type="entry name" value="FAD-linked reductases, C-terminal domain"/>
    <property type="match status" value="1"/>
</dbReference>
<dbReference type="PIRSF" id="PIRSF000137">
    <property type="entry name" value="Alcohol_oxidase"/>
    <property type="match status" value="1"/>
</dbReference>
<dbReference type="PROSITE" id="PS00623">
    <property type="entry name" value="GMC_OXRED_1"/>
    <property type="match status" value="1"/>
</dbReference>
<dbReference type="InterPro" id="IPR007867">
    <property type="entry name" value="GMC_OxRtase_C"/>
</dbReference>
<dbReference type="PANTHER" id="PTHR11552:SF147">
    <property type="entry name" value="CHOLINE DEHYDROGENASE, MITOCHONDRIAL"/>
    <property type="match status" value="1"/>
</dbReference>
<dbReference type="Proteomes" id="UP001235939">
    <property type="component" value="Chromosome 17"/>
</dbReference>
<evidence type="ECO:0000256" key="5">
    <source>
        <dbReference type="RuleBase" id="RU003968"/>
    </source>
</evidence>
<evidence type="ECO:0000259" key="7">
    <source>
        <dbReference type="PROSITE" id="PS00623"/>
    </source>
</evidence>
<dbReference type="InterPro" id="IPR012132">
    <property type="entry name" value="GMC_OxRdtase"/>
</dbReference>
<evidence type="ECO:0000313" key="10">
    <source>
        <dbReference type="Proteomes" id="UP001235939"/>
    </source>
</evidence>
<protein>
    <recommendedName>
        <fullName evidence="7 8">Glucose-methanol-choline oxidoreductase N-terminal domain-containing protein</fullName>
    </recommendedName>
</protein>
<gene>
    <name evidence="9" type="ORF">LAZ67_17001142</name>
</gene>
<evidence type="ECO:0000256" key="6">
    <source>
        <dbReference type="SAM" id="MobiDB-lite"/>
    </source>
</evidence>
<comment type="cofactor">
    <cofactor evidence="1">
        <name>FAD</name>
        <dbReference type="ChEBI" id="CHEBI:57692"/>
    </cofactor>
</comment>
<dbReference type="SUPFAM" id="SSF51905">
    <property type="entry name" value="FAD/NAD(P)-binding domain"/>
    <property type="match status" value="1"/>
</dbReference>
<dbReference type="Pfam" id="PF00732">
    <property type="entry name" value="GMC_oxred_N"/>
    <property type="match status" value="1"/>
</dbReference>
<dbReference type="Gene3D" id="3.50.50.60">
    <property type="entry name" value="FAD/NAD(P)-binding domain"/>
    <property type="match status" value="1"/>
</dbReference>
<keyword evidence="4 5" id="KW-0274">FAD</keyword>
<accession>A0ABY6LD44</accession>
<evidence type="ECO:0000256" key="2">
    <source>
        <dbReference type="ARBA" id="ARBA00010790"/>
    </source>
</evidence>
<reference evidence="9 10" key="1">
    <citation type="submission" date="2022-01" db="EMBL/GenBank/DDBJ databases">
        <title>A chromosomal length assembly of Cordylochernes scorpioides.</title>
        <authorList>
            <person name="Zeh D."/>
            <person name="Zeh J."/>
        </authorList>
    </citation>
    <scope>NUCLEOTIDE SEQUENCE [LARGE SCALE GENOMIC DNA]</scope>
    <source>
        <strain evidence="9">IN4F17</strain>
        <tissue evidence="9">Whole Body</tissue>
    </source>
</reference>